<keyword evidence="2" id="KW-1185">Reference proteome</keyword>
<evidence type="ECO:0000313" key="2">
    <source>
        <dbReference type="Proteomes" id="UP001516400"/>
    </source>
</evidence>
<dbReference type="EMBL" id="JABFTP020000062">
    <property type="protein sequence ID" value="KAL3272480.1"/>
    <property type="molecule type" value="Genomic_DNA"/>
</dbReference>
<evidence type="ECO:0000313" key="1">
    <source>
        <dbReference type="EMBL" id="KAL3272480.1"/>
    </source>
</evidence>
<dbReference type="AlphaFoldDB" id="A0ABD2N1V9"/>
<dbReference type="Proteomes" id="UP001516400">
    <property type="component" value="Unassembled WGS sequence"/>
</dbReference>
<organism evidence="1 2">
    <name type="scientific">Cryptolaemus montrouzieri</name>
    <dbReference type="NCBI Taxonomy" id="559131"/>
    <lineage>
        <taxon>Eukaryota</taxon>
        <taxon>Metazoa</taxon>
        <taxon>Ecdysozoa</taxon>
        <taxon>Arthropoda</taxon>
        <taxon>Hexapoda</taxon>
        <taxon>Insecta</taxon>
        <taxon>Pterygota</taxon>
        <taxon>Neoptera</taxon>
        <taxon>Endopterygota</taxon>
        <taxon>Coleoptera</taxon>
        <taxon>Polyphaga</taxon>
        <taxon>Cucujiformia</taxon>
        <taxon>Coccinelloidea</taxon>
        <taxon>Coccinellidae</taxon>
        <taxon>Scymninae</taxon>
        <taxon>Scymnini</taxon>
        <taxon>Cryptolaemus</taxon>
    </lineage>
</organism>
<sequence length="190" mass="22022">MKESGQDNDYVCGTIFDLWREPSRLPQTQEIPKSLWEFIEASFQLYQEDYATNLAALIFNISLNKNPMKKTDNDSVVQCKNDAEDKSNEKNSENHAIFFTNLFQDLYSRKVGIEEIAHTNKTISTLSNNAKKTFGLENILNKDSIEPIQSSVRKFKSDIVPWFERTFLIQDLVPMKMKVILILHVINQLK</sequence>
<comment type="caution">
    <text evidence="1">The sequence shown here is derived from an EMBL/GenBank/DDBJ whole genome shotgun (WGS) entry which is preliminary data.</text>
</comment>
<gene>
    <name evidence="1" type="ORF">HHI36_013960</name>
</gene>
<accession>A0ABD2N1V9</accession>
<protein>
    <submittedName>
        <fullName evidence="1">Uncharacterized protein</fullName>
    </submittedName>
</protein>
<name>A0ABD2N1V9_9CUCU</name>
<proteinExistence type="predicted"/>
<reference evidence="1 2" key="1">
    <citation type="journal article" date="2021" name="BMC Biol.">
        <title>Horizontally acquired antibacterial genes associated with adaptive radiation of ladybird beetles.</title>
        <authorList>
            <person name="Li H.S."/>
            <person name="Tang X.F."/>
            <person name="Huang Y.H."/>
            <person name="Xu Z.Y."/>
            <person name="Chen M.L."/>
            <person name="Du X.Y."/>
            <person name="Qiu B.Y."/>
            <person name="Chen P.T."/>
            <person name="Zhang W."/>
            <person name="Slipinski A."/>
            <person name="Escalona H.E."/>
            <person name="Waterhouse R.M."/>
            <person name="Zwick A."/>
            <person name="Pang H."/>
        </authorList>
    </citation>
    <scope>NUCLEOTIDE SEQUENCE [LARGE SCALE GENOMIC DNA]</scope>
    <source>
        <strain evidence="1">SYSU2018</strain>
    </source>
</reference>